<proteinExistence type="predicted"/>
<keyword evidence="1" id="KW-0732">Signal</keyword>
<dbReference type="Proteomes" id="UP001499988">
    <property type="component" value="Unassembled WGS sequence"/>
</dbReference>
<accession>A0ABP9EN26</accession>
<organism evidence="2 3">
    <name type="scientific">Ferrimonas pelagia</name>
    <dbReference type="NCBI Taxonomy" id="1177826"/>
    <lineage>
        <taxon>Bacteria</taxon>
        <taxon>Pseudomonadati</taxon>
        <taxon>Pseudomonadota</taxon>
        <taxon>Gammaproteobacteria</taxon>
        <taxon>Alteromonadales</taxon>
        <taxon>Ferrimonadaceae</taxon>
        <taxon>Ferrimonas</taxon>
    </lineage>
</organism>
<feature type="chain" id="PRO_5046139857" evidence="1">
    <location>
        <begin position="23"/>
        <end position="155"/>
    </location>
</feature>
<evidence type="ECO:0000256" key="1">
    <source>
        <dbReference type="SAM" id="SignalP"/>
    </source>
</evidence>
<reference evidence="3" key="1">
    <citation type="journal article" date="2019" name="Int. J. Syst. Evol. Microbiol.">
        <title>The Global Catalogue of Microorganisms (GCM) 10K type strain sequencing project: providing services to taxonomists for standard genome sequencing and annotation.</title>
        <authorList>
            <consortium name="The Broad Institute Genomics Platform"/>
            <consortium name="The Broad Institute Genome Sequencing Center for Infectious Disease"/>
            <person name="Wu L."/>
            <person name="Ma J."/>
        </authorList>
    </citation>
    <scope>NUCLEOTIDE SEQUENCE [LARGE SCALE GENOMIC DNA]</scope>
    <source>
        <strain evidence="3">JCM 18401</strain>
    </source>
</reference>
<dbReference type="RefSeq" id="WP_345333532.1">
    <property type="nucleotide sequence ID" value="NZ_BAABJZ010000008.1"/>
</dbReference>
<dbReference type="EMBL" id="BAABJZ010000008">
    <property type="protein sequence ID" value="GAA4876612.1"/>
    <property type="molecule type" value="Genomic_DNA"/>
</dbReference>
<feature type="signal peptide" evidence="1">
    <location>
        <begin position="1"/>
        <end position="22"/>
    </location>
</feature>
<evidence type="ECO:0000313" key="2">
    <source>
        <dbReference type="EMBL" id="GAA4876612.1"/>
    </source>
</evidence>
<comment type="caution">
    <text evidence="2">The sequence shown here is derived from an EMBL/GenBank/DDBJ whole genome shotgun (WGS) entry which is preliminary data.</text>
</comment>
<evidence type="ECO:0000313" key="3">
    <source>
        <dbReference type="Proteomes" id="UP001499988"/>
    </source>
</evidence>
<sequence length="155" mass="17631">MKLRPLLAPLLAALCLATPVHARTAAEPIDMEGMLFAGKNERGQFLEYRLLSEGRLHFWLLTPQGVQLPARDAKIRWRQEGESVVFHNPEGLSVRFTRDGRCLDGQAMLFPDNKGGDIQWPAVLDQIPKSNYALLEDNPWMMARELLTFESRCIE</sequence>
<gene>
    <name evidence="2" type="ORF">GCM10023333_07370</name>
</gene>
<keyword evidence="3" id="KW-1185">Reference proteome</keyword>
<protein>
    <submittedName>
        <fullName evidence="2">Uncharacterized protein</fullName>
    </submittedName>
</protein>
<name>A0ABP9EN26_9GAMM</name>